<evidence type="ECO:0000259" key="4">
    <source>
        <dbReference type="Pfam" id="PF02782"/>
    </source>
</evidence>
<dbReference type="GO" id="GO:0005975">
    <property type="term" value="P:carbohydrate metabolic process"/>
    <property type="evidence" value="ECO:0007669"/>
    <property type="project" value="InterPro"/>
</dbReference>
<organism evidence="5">
    <name type="scientific">marine sediment metagenome</name>
    <dbReference type="NCBI Taxonomy" id="412755"/>
    <lineage>
        <taxon>unclassified sequences</taxon>
        <taxon>metagenomes</taxon>
        <taxon>ecological metagenomes</taxon>
    </lineage>
</organism>
<evidence type="ECO:0008006" key="6">
    <source>
        <dbReference type="Google" id="ProtNLM"/>
    </source>
</evidence>
<dbReference type="SUPFAM" id="SSF53067">
    <property type="entry name" value="Actin-like ATPase domain"/>
    <property type="match status" value="2"/>
</dbReference>
<dbReference type="InterPro" id="IPR000577">
    <property type="entry name" value="Carb_kinase_FGGY"/>
</dbReference>
<evidence type="ECO:0000259" key="3">
    <source>
        <dbReference type="Pfam" id="PF00370"/>
    </source>
</evidence>
<dbReference type="GO" id="GO:0016301">
    <property type="term" value="F:kinase activity"/>
    <property type="evidence" value="ECO:0007669"/>
    <property type="project" value="UniProtKB-KW"/>
</dbReference>
<keyword evidence="1" id="KW-0808">Transferase</keyword>
<accession>X1S7N4</accession>
<dbReference type="Gene3D" id="3.30.420.40">
    <property type="match status" value="2"/>
</dbReference>
<reference evidence="5" key="1">
    <citation type="journal article" date="2014" name="Front. Microbiol.">
        <title>High frequency of phylogenetically diverse reductive dehalogenase-homologous genes in deep subseafloor sedimentary metagenomes.</title>
        <authorList>
            <person name="Kawai M."/>
            <person name="Futagami T."/>
            <person name="Toyoda A."/>
            <person name="Takaki Y."/>
            <person name="Nishi S."/>
            <person name="Hori S."/>
            <person name="Arai W."/>
            <person name="Tsubouchi T."/>
            <person name="Morono Y."/>
            <person name="Uchiyama I."/>
            <person name="Ito T."/>
            <person name="Fujiyama A."/>
            <person name="Inagaki F."/>
            <person name="Takami H."/>
        </authorList>
    </citation>
    <scope>NUCLEOTIDE SEQUENCE</scope>
    <source>
        <strain evidence="5">Expedition CK06-06</strain>
    </source>
</reference>
<name>X1S7N4_9ZZZZ</name>
<dbReference type="AlphaFoldDB" id="X1S7N4"/>
<dbReference type="PIRSF" id="PIRSF000538">
    <property type="entry name" value="GlpK"/>
    <property type="match status" value="1"/>
</dbReference>
<dbReference type="Pfam" id="PF02782">
    <property type="entry name" value="FGGY_C"/>
    <property type="match status" value="1"/>
</dbReference>
<evidence type="ECO:0000256" key="1">
    <source>
        <dbReference type="ARBA" id="ARBA00022679"/>
    </source>
</evidence>
<feature type="non-terminal residue" evidence="5">
    <location>
        <position position="1"/>
    </location>
</feature>
<feature type="domain" description="Carbohydrate kinase FGGY N-terminal" evidence="3">
    <location>
        <begin position="2"/>
        <end position="237"/>
    </location>
</feature>
<dbReference type="Pfam" id="PF00370">
    <property type="entry name" value="FGGY_N"/>
    <property type="match status" value="1"/>
</dbReference>
<dbReference type="EMBL" id="BARW01000389">
    <property type="protein sequence ID" value="GAI63809.1"/>
    <property type="molecule type" value="Genomic_DNA"/>
</dbReference>
<proteinExistence type="predicted"/>
<gene>
    <name evidence="5" type="ORF">S12H4_01815</name>
</gene>
<dbReference type="InterPro" id="IPR043129">
    <property type="entry name" value="ATPase_NBD"/>
</dbReference>
<dbReference type="PANTHER" id="PTHR43095">
    <property type="entry name" value="SUGAR KINASE"/>
    <property type="match status" value="1"/>
</dbReference>
<dbReference type="PANTHER" id="PTHR43095:SF5">
    <property type="entry name" value="XYLULOSE KINASE"/>
    <property type="match status" value="1"/>
</dbReference>
<dbReference type="InterPro" id="IPR018484">
    <property type="entry name" value="FGGY_N"/>
</dbReference>
<evidence type="ECO:0000313" key="5">
    <source>
        <dbReference type="EMBL" id="GAI63809.1"/>
    </source>
</evidence>
<keyword evidence="2" id="KW-0418">Kinase</keyword>
<protein>
    <recommendedName>
        <fullName evidence="6">Carbohydrate kinase FGGY C-terminal domain-containing protein</fullName>
    </recommendedName>
</protein>
<feature type="domain" description="Carbohydrate kinase FGGY C-terminal" evidence="4">
    <location>
        <begin position="245"/>
        <end position="437"/>
    </location>
</feature>
<comment type="caution">
    <text evidence="5">The sequence shown here is derived from an EMBL/GenBank/DDBJ whole genome shotgun (WGS) entry which is preliminary data.</text>
</comment>
<dbReference type="InterPro" id="IPR050406">
    <property type="entry name" value="FGGY_Carb_Kinase"/>
</dbReference>
<sequence>LLDMETGEVKATASVVYEVNWVKPSWAQQDPILWKRAFIKATKRLLKNAGIASKEVEGIAFSGQQHGAVVVDKDNQPLYEAILWCCQRSAQECKDIEESVAKETARTDAYVEEIGMHAMPGFQGPKVLWIYRHLPQVYKRTEQLLFPKDWLKTEISREKRWTTELSDLSGSGYLRLDGTLSELVMKVMKLNSRWVPEILPSTSQVGTVSEGIAKKTGLDVDTRIFGGGGDNPCSMLGNNAYLLESVGTSGTFSVRVKQPIVDGTLHPFILPDDRFNHPRGPRQPLHCIIDAASAIDYIAEEVYGKGRFTYEMLNRVARNTPAGSNGKIIIPFIHGQRVPYAPQGKLYIKGYDPTKDKKEDLIRAVMEGVAYAMKYGFELLQRGMQKQKIAQPKRITITGGGSKGEEASQIRSDVYGKELINPHTEGAAVGAAYIAAAGVVDEPVEEVSARLFERGIQLSLQKPTFVIPRDENIRLYEEGYQRYLEILEEAIENNFEQKW</sequence>
<dbReference type="InterPro" id="IPR018485">
    <property type="entry name" value="FGGY_C"/>
</dbReference>
<evidence type="ECO:0000256" key="2">
    <source>
        <dbReference type="ARBA" id="ARBA00022777"/>
    </source>
</evidence>